<evidence type="ECO:0000259" key="2">
    <source>
        <dbReference type="Pfam" id="PF05699"/>
    </source>
</evidence>
<organism evidence="4 5">
    <name type="scientific">Cajanus cajan</name>
    <name type="common">Pigeon pea</name>
    <name type="synonym">Cajanus indicus</name>
    <dbReference type="NCBI Taxonomy" id="3821"/>
    <lineage>
        <taxon>Eukaryota</taxon>
        <taxon>Viridiplantae</taxon>
        <taxon>Streptophyta</taxon>
        <taxon>Embryophyta</taxon>
        <taxon>Tracheophyta</taxon>
        <taxon>Spermatophyta</taxon>
        <taxon>Magnoliopsida</taxon>
        <taxon>eudicotyledons</taxon>
        <taxon>Gunneridae</taxon>
        <taxon>Pentapetalae</taxon>
        <taxon>rosids</taxon>
        <taxon>fabids</taxon>
        <taxon>Fabales</taxon>
        <taxon>Fabaceae</taxon>
        <taxon>Papilionoideae</taxon>
        <taxon>50 kb inversion clade</taxon>
        <taxon>NPAAA clade</taxon>
        <taxon>indigoferoid/millettioid clade</taxon>
        <taxon>Phaseoleae</taxon>
        <taxon>Cajanus</taxon>
    </lineage>
</organism>
<dbReference type="GO" id="GO:0046983">
    <property type="term" value="F:protein dimerization activity"/>
    <property type="evidence" value="ECO:0007669"/>
    <property type="project" value="InterPro"/>
</dbReference>
<dbReference type="InterPro" id="IPR012337">
    <property type="entry name" value="RNaseH-like_sf"/>
</dbReference>
<feature type="domain" description="HAT C-terminal dimerisation" evidence="2">
    <location>
        <begin position="442"/>
        <end position="525"/>
    </location>
</feature>
<evidence type="ECO:0000313" key="5">
    <source>
        <dbReference type="Proteomes" id="UP000075243"/>
    </source>
</evidence>
<dbReference type="SUPFAM" id="SSF53098">
    <property type="entry name" value="Ribonuclease H-like"/>
    <property type="match status" value="1"/>
</dbReference>
<dbReference type="GO" id="GO:0003677">
    <property type="term" value="F:DNA binding"/>
    <property type="evidence" value="ECO:0007669"/>
    <property type="project" value="UniProtKB-KW"/>
</dbReference>
<proteinExistence type="predicted"/>
<name>A0A151RKP0_CAJCA</name>
<evidence type="ECO:0000256" key="1">
    <source>
        <dbReference type="ARBA" id="ARBA00023125"/>
    </source>
</evidence>
<feature type="domain" description="hAT-like transposase RNase-H fold" evidence="3">
    <location>
        <begin position="276"/>
        <end position="370"/>
    </location>
</feature>
<dbReference type="InterPro" id="IPR052035">
    <property type="entry name" value="ZnF_BED_domain_contain"/>
</dbReference>
<evidence type="ECO:0000313" key="4">
    <source>
        <dbReference type="EMBL" id="KYP43119.1"/>
    </source>
</evidence>
<protein>
    <submittedName>
        <fullName evidence="4">AC transposase</fullName>
    </submittedName>
</protein>
<dbReference type="PANTHER" id="PTHR46481:SF11">
    <property type="entry name" value="ZINC FINGER BED DOMAIN-CONTAINING PROTEIN RICESLEEPER 2-LIKE"/>
    <property type="match status" value="1"/>
</dbReference>
<gene>
    <name evidence="4" type="ORF">KK1_035450</name>
</gene>
<dbReference type="AlphaFoldDB" id="A0A151RKP0"/>
<dbReference type="OMA" id="INVKMAQ"/>
<accession>A0A151RKP0</accession>
<dbReference type="STRING" id="3821.A0A151RKP0"/>
<dbReference type="Pfam" id="PF14372">
    <property type="entry name" value="hAT-like_RNase-H"/>
    <property type="match status" value="1"/>
</dbReference>
<dbReference type="Pfam" id="PF05699">
    <property type="entry name" value="Dimer_Tnp_hAT"/>
    <property type="match status" value="1"/>
</dbReference>
<dbReference type="PANTHER" id="PTHR46481">
    <property type="entry name" value="ZINC FINGER BED DOMAIN-CONTAINING PROTEIN 4"/>
    <property type="match status" value="1"/>
</dbReference>
<keyword evidence="5" id="KW-1185">Reference proteome</keyword>
<keyword evidence="1" id="KW-0238">DNA-binding</keyword>
<dbReference type="InterPro" id="IPR025525">
    <property type="entry name" value="hAT-like_transposase_RNase-H"/>
</dbReference>
<dbReference type="EMBL" id="KQ483683">
    <property type="protein sequence ID" value="KYP43119.1"/>
    <property type="molecule type" value="Genomic_DNA"/>
</dbReference>
<reference evidence="4" key="1">
    <citation type="journal article" date="2012" name="Nat. Biotechnol.">
        <title>Draft genome sequence of pigeonpea (Cajanus cajan), an orphan legume crop of resource-poor farmers.</title>
        <authorList>
            <person name="Varshney R.K."/>
            <person name="Chen W."/>
            <person name="Li Y."/>
            <person name="Bharti A.K."/>
            <person name="Saxena R.K."/>
            <person name="Schlueter J.A."/>
            <person name="Donoghue M.T."/>
            <person name="Azam S."/>
            <person name="Fan G."/>
            <person name="Whaley A.M."/>
            <person name="Farmer A.D."/>
            <person name="Sheridan J."/>
            <person name="Iwata A."/>
            <person name="Tuteja R."/>
            <person name="Penmetsa R.V."/>
            <person name="Wu W."/>
            <person name="Upadhyaya H.D."/>
            <person name="Yang S.P."/>
            <person name="Shah T."/>
            <person name="Saxena K.B."/>
            <person name="Michael T."/>
            <person name="McCombie W.R."/>
            <person name="Yang B."/>
            <person name="Zhang G."/>
            <person name="Yang H."/>
            <person name="Wang J."/>
            <person name="Spillane C."/>
            <person name="Cook D.R."/>
            <person name="May G.D."/>
            <person name="Xu X."/>
            <person name="Jackson S.A."/>
        </authorList>
    </citation>
    <scope>NUCLEOTIDE SEQUENCE [LARGE SCALE GENOMIC DNA]</scope>
</reference>
<dbReference type="Gramene" id="C.cajan_35435.t">
    <property type="protein sequence ID" value="C.cajan_35435.t"/>
    <property type="gene ID" value="C.cajan_35435"/>
</dbReference>
<evidence type="ECO:0000259" key="3">
    <source>
        <dbReference type="Pfam" id="PF14372"/>
    </source>
</evidence>
<dbReference type="InterPro" id="IPR008906">
    <property type="entry name" value="HATC_C_dom"/>
</dbReference>
<dbReference type="Proteomes" id="UP000075243">
    <property type="component" value="Unassembled WGS sequence"/>
</dbReference>
<sequence>MIDHIGFIEFCAALQPLYKRVSQNTLKNEMMKEYREAKGNTMKLLSKNQSRIAITTNMWTASNQNKGYMTITTHFIDDSWTLQSRLVRFIYVPVPHTSKVLANVLVQCLMDWNIDRNVSTLTVDNCTTNDVMVERILDNILPKSLILGGQLFHMRCCAHILNLIVKDGLSIISGAIEKIRESVHFWTATPKREEKFIETCGQMSIPFSKKLVLDCKTRWNSTFLMLQVAIQYKIVFDRLEQRDNQYKVLPSENDWNMASDICQKLELFYDVTLLFSGTLYPTANILFPKVCEIKLALVDWLSCPSSIIHLMASSMMAKFDKHWGVINGVMVVGTLLDPRYKIDLLDYFFPQIYGHDSDVEIEKVKTIFQNYNDSNCATSKGASQGLGIPGFHVKGKELIPSSLNSNPNQVDVSSLGRKEAWRSNFEKHKSAKRNDTSNLKLEFDRYLEEATLPDSDEKFHILVWWKAKGLKYPTLQMIARDFLAIPISTIASESSFSTGGWFLTPHRSRLRPDTLEALMCLQDWLWNEMEGNQVYTFN</sequence>